<proteinExistence type="predicted"/>
<feature type="domain" description="DUF4886" evidence="1">
    <location>
        <begin position="29"/>
        <end position="139"/>
    </location>
</feature>
<dbReference type="AlphaFoldDB" id="A0A5J4PVR9"/>
<reference evidence="2" key="1">
    <citation type="submission" date="2019-03" db="EMBL/GenBank/DDBJ databases">
        <title>Single cell metagenomics reveals metabolic interactions within the superorganism composed of flagellate Streblomastix strix and complex community of Bacteroidetes bacteria on its surface.</title>
        <authorList>
            <person name="Treitli S.C."/>
            <person name="Kolisko M."/>
            <person name="Husnik F."/>
            <person name="Keeling P."/>
            <person name="Hampl V."/>
        </authorList>
    </citation>
    <scope>NUCLEOTIDE SEQUENCE</scope>
    <source>
        <strain evidence="2">STM</strain>
    </source>
</reference>
<dbReference type="InterPro" id="IPR032616">
    <property type="entry name" value="DUF4886"/>
</dbReference>
<evidence type="ECO:0000313" key="2">
    <source>
        <dbReference type="EMBL" id="KAA6313575.1"/>
    </source>
</evidence>
<evidence type="ECO:0000259" key="1">
    <source>
        <dbReference type="Pfam" id="PF16227"/>
    </source>
</evidence>
<comment type="caution">
    <text evidence="2">The sequence shown here is derived from an EMBL/GenBank/DDBJ whole genome shotgun (WGS) entry which is preliminary data.</text>
</comment>
<dbReference type="EMBL" id="SNRY01006002">
    <property type="protein sequence ID" value="KAA6313575.1"/>
    <property type="molecule type" value="Genomic_DNA"/>
</dbReference>
<dbReference type="InterPro" id="IPR036514">
    <property type="entry name" value="SGNH_hydro_sf"/>
</dbReference>
<name>A0A5J4PVR9_9ZZZZ</name>
<protein>
    <recommendedName>
        <fullName evidence="1">DUF4886 domain-containing protein</fullName>
    </recommendedName>
</protein>
<gene>
    <name evidence="2" type="ORF">EZS27_035673</name>
</gene>
<organism evidence="2">
    <name type="scientific">termite gut metagenome</name>
    <dbReference type="NCBI Taxonomy" id="433724"/>
    <lineage>
        <taxon>unclassified sequences</taxon>
        <taxon>metagenomes</taxon>
        <taxon>organismal metagenomes</taxon>
    </lineage>
</organism>
<sequence length="143" mass="16260">MKKAITSLLWVLFLIDGFSVFGQQPDTVKILAIGNSFSEDVLESYCYDIASVLDKPVALGDAYIGGCSLEKHWDNASNNLKVYSYRKIKGGIKTKYEQQALTDFVPDEDWDYITLQQVSQNSGLINTFFPYLTNLKQYVMDLY</sequence>
<dbReference type="Gene3D" id="3.40.50.1110">
    <property type="entry name" value="SGNH hydrolase"/>
    <property type="match status" value="1"/>
</dbReference>
<accession>A0A5J4PVR9</accession>
<dbReference type="Pfam" id="PF16227">
    <property type="entry name" value="DUF4886"/>
    <property type="match status" value="1"/>
</dbReference>